<proteinExistence type="predicted"/>
<comment type="caution">
    <text evidence="3">The sequence shown here is derived from an EMBL/GenBank/DDBJ whole genome shotgun (WGS) entry which is preliminary data.</text>
</comment>
<evidence type="ECO:0000313" key="4">
    <source>
        <dbReference type="Proteomes" id="UP001597013"/>
    </source>
</evidence>
<keyword evidence="4" id="KW-1185">Reference proteome</keyword>
<sequence length="262" mass="29775">MKKQNHNNNNAGQSAIEVRKSQKHEVNLQKNSTLYFQVGLILCLLGTFFLFEMQFVETKLEVAYVPPSKDIIEVAINDVVVEKKVIEEIKPKAPVVELKDVYKVDDTTNDPDPKTLITEPKTVYTDKPVKKVEDIPEIEKIPETIHITNVQFAPIFPGCEKYELNSERSKCLNEKLGKLVQRKFDTDIAGEYGLSGIQRINVEFKVDTEGNITDIKTRSPHPQLDKEALRIANKIPKMQPGKMGTKPVNVIYNLPITFKVQD</sequence>
<dbReference type="Proteomes" id="UP001597013">
    <property type="component" value="Unassembled WGS sequence"/>
</dbReference>
<evidence type="ECO:0000313" key="3">
    <source>
        <dbReference type="EMBL" id="MFD1062322.1"/>
    </source>
</evidence>
<dbReference type="RefSeq" id="WP_386128072.1">
    <property type="nucleotide sequence ID" value="NZ_JBHTJL010000009.1"/>
</dbReference>
<accession>A0ABW3N3U4</accession>
<evidence type="ECO:0000256" key="1">
    <source>
        <dbReference type="SAM" id="Phobius"/>
    </source>
</evidence>
<name>A0ABW3N3U4_9FLAO</name>
<feature type="domain" description="TonB C-terminal" evidence="2">
    <location>
        <begin position="200"/>
        <end position="259"/>
    </location>
</feature>
<dbReference type="Pfam" id="PF03544">
    <property type="entry name" value="TonB_C"/>
    <property type="match status" value="1"/>
</dbReference>
<protein>
    <submittedName>
        <fullName evidence="3">Energy transducer TonB</fullName>
    </submittedName>
</protein>
<keyword evidence="1" id="KW-1133">Transmembrane helix</keyword>
<evidence type="ECO:0000259" key="2">
    <source>
        <dbReference type="Pfam" id="PF03544"/>
    </source>
</evidence>
<organism evidence="3 4">
    <name type="scientific">Winogradskyella litorisediminis</name>
    <dbReference type="NCBI Taxonomy" id="1156618"/>
    <lineage>
        <taxon>Bacteria</taxon>
        <taxon>Pseudomonadati</taxon>
        <taxon>Bacteroidota</taxon>
        <taxon>Flavobacteriia</taxon>
        <taxon>Flavobacteriales</taxon>
        <taxon>Flavobacteriaceae</taxon>
        <taxon>Winogradskyella</taxon>
    </lineage>
</organism>
<dbReference type="EMBL" id="JBHTJL010000009">
    <property type="protein sequence ID" value="MFD1062322.1"/>
    <property type="molecule type" value="Genomic_DNA"/>
</dbReference>
<dbReference type="Gene3D" id="3.30.1150.10">
    <property type="match status" value="1"/>
</dbReference>
<dbReference type="InterPro" id="IPR037682">
    <property type="entry name" value="TonB_C"/>
</dbReference>
<keyword evidence="1" id="KW-0472">Membrane</keyword>
<feature type="transmembrane region" description="Helical" evidence="1">
    <location>
        <begin position="34"/>
        <end position="51"/>
    </location>
</feature>
<keyword evidence="1" id="KW-0812">Transmembrane</keyword>
<dbReference type="SUPFAM" id="SSF74653">
    <property type="entry name" value="TolA/TonB C-terminal domain"/>
    <property type="match status" value="1"/>
</dbReference>
<reference evidence="4" key="1">
    <citation type="journal article" date="2019" name="Int. J. Syst. Evol. Microbiol.">
        <title>The Global Catalogue of Microorganisms (GCM) 10K type strain sequencing project: providing services to taxonomists for standard genome sequencing and annotation.</title>
        <authorList>
            <consortium name="The Broad Institute Genomics Platform"/>
            <consortium name="The Broad Institute Genome Sequencing Center for Infectious Disease"/>
            <person name="Wu L."/>
            <person name="Ma J."/>
        </authorList>
    </citation>
    <scope>NUCLEOTIDE SEQUENCE [LARGE SCALE GENOMIC DNA]</scope>
    <source>
        <strain evidence="4">CCUG 62215</strain>
    </source>
</reference>
<gene>
    <name evidence="3" type="ORF">ACFQ1Q_03620</name>
</gene>